<sequence>MNISIRLMNEQDIPTIMESIQVLDWNRDDSVYRQYLKEQQKGVREVYVAFHNDLFAGHINESD</sequence>
<evidence type="ECO:0000313" key="4">
    <source>
        <dbReference type="Proteomes" id="UP000295517"/>
    </source>
</evidence>
<evidence type="ECO:0000313" key="3">
    <source>
        <dbReference type="Proteomes" id="UP000054761"/>
    </source>
</evidence>
<proteinExistence type="predicted"/>
<organism evidence="1 3">
    <name type="scientific">Legionella israelensis</name>
    <dbReference type="NCBI Taxonomy" id="454"/>
    <lineage>
        <taxon>Bacteria</taxon>
        <taxon>Pseudomonadati</taxon>
        <taxon>Pseudomonadota</taxon>
        <taxon>Gammaproteobacteria</taxon>
        <taxon>Legionellales</taxon>
        <taxon>Legionellaceae</taxon>
        <taxon>Legionella</taxon>
    </lineage>
</organism>
<dbReference type="SUPFAM" id="SSF55729">
    <property type="entry name" value="Acyl-CoA N-acyltransferases (Nat)"/>
    <property type="match status" value="1"/>
</dbReference>
<keyword evidence="1" id="KW-0808">Transferase</keyword>
<evidence type="ECO:0000313" key="2">
    <source>
        <dbReference type="EMBL" id="QBR84770.1"/>
    </source>
</evidence>
<dbReference type="EMBL" id="CP038254">
    <property type="protein sequence ID" value="QBR84770.1"/>
    <property type="molecule type" value="Genomic_DNA"/>
</dbReference>
<dbReference type="Proteomes" id="UP000295517">
    <property type="component" value="Chromosome"/>
</dbReference>
<dbReference type="InterPro" id="IPR016181">
    <property type="entry name" value="Acyl_CoA_acyltransferase"/>
</dbReference>
<name>A0A0W0VNZ5_9GAMM</name>
<protein>
    <submittedName>
        <fullName evidence="1">Acyl-CoA N-acyltransferase</fullName>
    </submittedName>
</protein>
<reference evidence="2 4" key="2">
    <citation type="submission" date="2019-03" db="EMBL/GenBank/DDBJ databases">
        <title>Diverse conjugative elements silence natural transformation in Legionella species.</title>
        <authorList>
            <person name="Durieux I."/>
            <person name="Ginevra C."/>
            <person name="Attaiech L."/>
            <person name="Picq K."/>
            <person name="Juan P.A."/>
            <person name="Jarraud S."/>
            <person name="Charpentier X."/>
        </authorList>
    </citation>
    <scope>NUCLEOTIDE SEQUENCE [LARGE SCALE GENOMIC DNA]</scope>
    <source>
        <strain evidence="2 4">HL-0427-4011</strain>
    </source>
</reference>
<dbReference type="AlphaFoldDB" id="A0A0W0VNZ5"/>
<accession>A0A0W0VNZ5</accession>
<dbReference type="Proteomes" id="UP000054761">
    <property type="component" value="Unassembled WGS sequence"/>
</dbReference>
<keyword evidence="3" id="KW-1185">Reference proteome</keyword>
<gene>
    <name evidence="2" type="ORF">E3983_10645</name>
    <name evidence="1" type="ORF">Lisr_1603</name>
</gene>
<evidence type="ECO:0000313" key="1">
    <source>
        <dbReference type="EMBL" id="KTD21494.1"/>
    </source>
</evidence>
<dbReference type="OrthoDB" id="9803772at2"/>
<dbReference type="GO" id="GO:0016746">
    <property type="term" value="F:acyltransferase activity"/>
    <property type="evidence" value="ECO:0007669"/>
    <property type="project" value="UniProtKB-KW"/>
</dbReference>
<dbReference type="RefSeq" id="WP_131780775.1">
    <property type="nucleotide sequence ID" value="NZ_CAAAJA010000096.1"/>
</dbReference>
<dbReference type="EMBL" id="LNYH01000093">
    <property type="protein sequence ID" value="KTD21494.1"/>
    <property type="molecule type" value="Genomic_DNA"/>
</dbReference>
<reference evidence="1 3" key="1">
    <citation type="submission" date="2015-11" db="EMBL/GenBank/DDBJ databases">
        <title>Genomic analysis of 38 Legionella species identifies large and diverse effector repertoires.</title>
        <authorList>
            <person name="Burstein D."/>
            <person name="Amaro F."/>
            <person name="Zusman T."/>
            <person name="Lifshitz Z."/>
            <person name="Cohen O."/>
            <person name="Gilbert J.A."/>
            <person name="Pupko T."/>
            <person name="Shuman H.A."/>
            <person name="Segal G."/>
        </authorList>
    </citation>
    <scope>NUCLEOTIDE SEQUENCE [LARGE SCALE GENOMIC DNA]</scope>
    <source>
        <strain evidence="1 3">Bercovier 4</strain>
    </source>
</reference>
<dbReference type="STRING" id="454.Lisr_1603"/>
<keyword evidence="1" id="KW-0012">Acyltransferase</keyword>